<dbReference type="PANTHER" id="PTHR35161:SF19">
    <property type="entry name" value="OS02G0113400 PROTEIN"/>
    <property type="match status" value="1"/>
</dbReference>
<keyword evidence="2" id="KW-0472">Membrane</keyword>
<evidence type="ECO:0000256" key="2">
    <source>
        <dbReference type="SAM" id="Phobius"/>
    </source>
</evidence>
<gene>
    <name evidence="3" type="ORF">HU200_043050</name>
</gene>
<dbReference type="EMBL" id="JACEFO010002056">
    <property type="protein sequence ID" value="KAF8687364.1"/>
    <property type="molecule type" value="Genomic_DNA"/>
</dbReference>
<evidence type="ECO:0000313" key="3">
    <source>
        <dbReference type="EMBL" id="KAF8687364.1"/>
    </source>
</evidence>
<dbReference type="InterPro" id="IPR029071">
    <property type="entry name" value="Ubiquitin-like_domsf"/>
</dbReference>
<keyword evidence="2" id="KW-0812">Transmembrane</keyword>
<protein>
    <recommendedName>
        <fullName evidence="5">Ubiquitin-like domain-containing protein</fullName>
    </recommendedName>
</protein>
<sequence>MGEASKIKCQKVPIFIRHCSGMVVLRVKLDEPAEHMMHLYEIQTKMKLLYQHFKYGNSIIDPKRTLLSYGVGRDATVDACGRLLGGKPPTLDEYFHDNKDKFLRKVTLPDGNISVDMEKKGCRILSSWLKCFTRTMAKGKTWAGRFTLQHFKVVNEHVKVLIPATHNLNTHSLKADMAELVRWIKGMLLVLLRKKYKSLSKPERNKWRKLILHATLPVDKNYPSCLSKVAVFEDIIAAANQMGKAYRCTKNSIFSMLRDEFTHGVEHRFDKTVDPWKEKFKDDDGIELMIPAYVDDFPAQVILAFVESADIDITEELLACQVRCFCHYCQAKPPDNQDASDPGPSSNKNAAGLGLSDRKEGTSSGPSQKASSMSYAAALINKGTMPCFLNQCKSVFFFLFSVLVYYNIIPLLEHRHLSHQHHSAGVGQSDSRKSAPSVPPPNPTSSQASKPKPPPPQDDDGFQLVMSKKANRRRR</sequence>
<keyword evidence="2" id="KW-1133">Transmembrane helix</keyword>
<feature type="transmembrane region" description="Helical" evidence="2">
    <location>
        <begin position="395"/>
        <end position="412"/>
    </location>
</feature>
<evidence type="ECO:0000313" key="4">
    <source>
        <dbReference type="Proteomes" id="UP000636709"/>
    </source>
</evidence>
<feature type="compositionally biased region" description="Polar residues" evidence="1">
    <location>
        <begin position="337"/>
        <end position="349"/>
    </location>
</feature>
<comment type="caution">
    <text evidence="3">The sequence shown here is derived from an EMBL/GenBank/DDBJ whole genome shotgun (WGS) entry which is preliminary data.</text>
</comment>
<feature type="region of interest" description="Disordered" evidence="1">
    <location>
        <begin position="422"/>
        <end position="475"/>
    </location>
</feature>
<dbReference type="Proteomes" id="UP000636709">
    <property type="component" value="Unassembled WGS sequence"/>
</dbReference>
<evidence type="ECO:0008006" key="5">
    <source>
        <dbReference type="Google" id="ProtNLM"/>
    </source>
</evidence>
<feature type="region of interest" description="Disordered" evidence="1">
    <location>
        <begin position="335"/>
        <end position="369"/>
    </location>
</feature>
<organism evidence="3 4">
    <name type="scientific">Digitaria exilis</name>
    <dbReference type="NCBI Taxonomy" id="1010633"/>
    <lineage>
        <taxon>Eukaryota</taxon>
        <taxon>Viridiplantae</taxon>
        <taxon>Streptophyta</taxon>
        <taxon>Embryophyta</taxon>
        <taxon>Tracheophyta</taxon>
        <taxon>Spermatophyta</taxon>
        <taxon>Magnoliopsida</taxon>
        <taxon>Liliopsida</taxon>
        <taxon>Poales</taxon>
        <taxon>Poaceae</taxon>
        <taxon>PACMAD clade</taxon>
        <taxon>Panicoideae</taxon>
        <taxon>Panicodae</taxon>
        <taxon>Paniceae</taxon>
        <taxon>Anthephorinae</taxon>
        <taxon>Digitaria</taxon>
    </lineage>
</organism>
<evidence type="ECO:0000256" key="1">
    <source>
        <dbReference type="SAM" id="MobiDB-lite"/>
    </source>
</evidence>
<dbReference type="PANTHER" id="PTHR35161">
    <property type="entry name" value="OS02G0303100 PROTEIN"/>
    <property type="match status" value="1"/>
</dbReference>
<proteinExistence type="predicted"/>
<keyword evidence="4" id="KW-1185">Reference proteome</keyword>
<reference evidence="3" key="1">
    <citation type="submission" date="2020-07" db="EMBL/GenBank/DDBJ databases">
        <title>Genome sequence and genetic diversity analysis of an under-domesticated orphan crop, white fonio (Digitaria exilis).</title>
        <authorList>
            <person name="Bennetzen J.L."/>
            <person name="Chen S."/>
            <person name="Ma X."/>
            <person name="Wang X."/>
            <person name="Yssel A.E.J."/>
            <person name="Chaluvadi S.R."/>
            <person name="Johnson M."/>
            <person name="Gangashetty P."/>
            <person name="Hamidou F."/>
            <person name="Sanogo M.D."/>
            <person name="Zwaenepoel A."/>
            <person name="Wallace J."/>
            <person name="Van De Peer Y."/>
            <person name="Van Deynze A."/>
        </authorList>
    </citation>
    <scope>NUCLEOTIDE SEQUENCE</scope>
    <source>
        <tissue evidence="3">Leaves</tissue>
    </source>
</reference>
<dbReference type="SUPFAM" id="SSF54236">
    <property type="entry name" value="Ubiquitin-like"/>
    <property type="match status" value="1"/>
</dbReference>
<accession>A0A835B505</accession>
<dbReference type="AlphaFoldDB" id="A0A835B505"/>
<name>A0A835B505_9POAL</name>
<dbReference type="OrthoDB" id="718856at2759"/>